<feature type="domain" description="4Fe-4S ferredoxin-type" evidence="1">
    <location>
        <begin position="270"/>
        <end position="298"/>
    </location>
</feature>
<dbReference type="Pfam" id="PF12838">
    <property type="entry name" value="Fer4_7"/>
    <property type="match status" value="1"/>
</dbReference>
<name>A0A0F9JWH5_9ZZZZ</name>
<dbReference type="PROSITE" id="PS51379">
    <property type="entry name" value="4FE4S_FER_2"/>
    <property type="match status" value="2"/>
</dbReference>
<dbReference type="Gene3D" id="3.30.70.20">
    <property type="match status" value="1"/>
</dbReference>
<protein>
    <recommendedName>
        <fullName evidence="1">4Fe-4S ferredoxin-type domain-containing protein</fullName>
    </recommendedName>
</protein>
<organism evidence="2">
    <name type="scientific">marine sediment metagenome</name>
    <dbReference type="NCBI Taxonomy" id="412755"/>
    <lineage>
        <taxon>unclassified sequences</taxon>
        <taxon>metagenomes</taxon>
        <taxon>ecological metagenomes</taxon>
    </lineage>
</organism>
<accession>A0A0F9JWH5</accession>
<dbReference type="InterPro" id="IPR017896">
    <property type="entry name" value="4Fe4S_Fe-S-bd"/>
</dbReference>
<feature type="domain" description="4Fe-4S ferredoxin-type" evidence="1">
    <location>
        <begin position="299"/>
        <end position="328"/>
    </location>
</feature>
<proteinExistence type="predicted"/>
<gene>
    <name evidence="2" type="ORF">LCGC14_1402880</name>
</gene>
<dbReference type="EMBL" id="LAZR01009181">
    <property type="protein sequence ID" value="KKM74184.1"/>
    <property type="molecule type" value="Genomic_DNA"/>
</dbReference>
<sequence>MEKDVYKKLAERLNDLPGGFPSTRSGVELRILRKLFTPEEASFALHLNLMPEEVCVIARRAKISQEEAASRLEKMAKKGLIYRLEHDKKPMKYMAAQYVIGIWEFHVNDLNPGLIKDMNEYIPTLFNLDNWKKAPQLRTVPVGQSISARLEALTYEKAEEMVRAHEKFLVAPCICRREHKMMDKGCKKPEESCLILGRGVDYYKRNGLGRTIDLKETLEILKKADRAGLVLQSSNAQKIMNICCCCGCCCQVLKAVKRHPKPSSIISSPFLAHAEPESCEGCGICVERCQMEALTLKDDKVVLDLDHCIGCGLCVTTCSTGSLTLVRKPDSGQRYVPRNMFETLYRLARVRKKINPLKGIKMKIQSSGRNLRASK</sequence>
<reference evidence="2" key="1">
    <citation type="journal article" date="2015" name="Nature">
        <title>Complex archaea that bridge the gap between prokaryotes and eukaryotes.</title>
        <authorList>
            <person name="Spang A."/>
            <person name="Saw J.H."/>
            <person name="Jorgensen S.L."/>
            <person name="Zaremba-Niedzwiedzka K."/>
            <person name="Martijn J."/>
            <person name="Lind A.E."/>
            <person name="van Eijk R."/>
            <person name="Schleper C."/>
            <person name="Guy L."/>
            <person name="Ettema T.J."/>
        </authorList>
    </citation>
    <scope>NUCLEOTIDE SEQUENCE</scope>
</reference>
<evidence type="ECO:0000313" key="2">
    <source>
        <dbReference type="EMBL" id="KKM74184.1"/>
    </source>
</evidence>
<comment type="caution">
    <text evidence="2">The sequence shown here is derived from an EMBL/GenBank/DDBJ whole genome shotgun (WGS) entry which is preliminary data.</text>
</comment>
<dbReference type="SUPFAM" id="SSF54862">
    <property type="entry name" value="4Fe-4S ferredoxins"/>
    <property type="match status" value="1"/>
</dbReference>
<dbReference type="AlphaFoldDB" id="A0A0F9JWH5"/>
<evidence type="ECO:0000259" key="1">
    <source>
        <dbReference type="PROSITE" id="PS51379"/>
    </source>
</evidence>